<dbReference type="Proteomes" id="UP000431080">
    <property type="component" value="Unassembled WGS sequence"/>
</dbReference>
<reference evidence="1 2" key="1">
    <citation type="submission" date="2019-10" db="EMBL/GenBank/DDBJ databases">
        <authorList>
            <person name="Nie G."/>
            <person name="Ming H."/>
            <person name="Yi B."/>
        </authorList>
    </citation>
    <scope>NUCLEOTIDE SEQUENCE [LARGE SCALE GENOMIC DNA]</scope>
    <source>
        <strain evidence="1 2">CFH 90414</strain>
    </source>
</reference>
<organism evidence="1 2">
    <name type="scientific">Agromyces agglutinans</name>
    <dbReference type="NCBI Taxonomy" id="2662258"/>
    <lineage>
        <taxon>Bacteria</taxon>
        <taxon>Bacillati</taxon>
        <taxon>Actinomycetota</taxon>
        <taxon>Actinomycetes</taxon>
        <taxon>Micrococcales</taxon>
        <taxon>Microbacteriaceae</taxon>
        <taxon>Agromyces</taxon>
    </lineage>
</organism>
<protein>
    <submittedName>
        <fullName evidence="1">Uncharacterized protein</fullName>
    </submittedName>
</protein>
<name>A0A6I2FEP7_9MICO</name>
<comment type="caution">
    <text evidence="1">The sequence shown here is derived from an EMBL/GenBank/DDBJ whole genome shotgun (WGS) entry which is preliminary data.</text>
</comment>
<keyword evidence="2" id="KW-1185">Reference proteome</keyword>
<gene>
    <name evidence="1" type="ORF">GE115_14135</name>
</gene>
<dbReference type="EMBL" id="WJIF01000009">
    <property type="protein sequence ID" value="MRG60996.1"/>
    <property type="molecule type" value="Genomic_DNA"/>
</dbReference>
<proteinExistence type="predicted"/>
<evidence type="ECO:0000313" key="2">
    <source>
        <dbReference type="Proteomes" id="UP000431080"/>
    </source>
</evidence>
<sequence length="70" mass="7458">MKRVNVLYDGHQYSVGEAEVEALKEAVTEAYRSGGPSWVTLNLGEGRPQPAELLIGPGIPISVVPIPADD</sequence>
<dbReference type="AlphaFoldDB" id="A0A6I2FEP7"/>
<accession>A0A6I2FEP7</accession>
<evidence type="ECO:0000313" key="1">
    <source>
        <dbReference type="EMBL" id="MRG60996.1"/>
    </source>
</evidence>
<dbReference type="RefSeq" id="WP_153685437.1">
    <property type="nucleotide sequence ID" value="NZ_WJIF01000009.1"/>
</dbReference>